<comment type="caution">
    <text evidence="7">The sequence shown here is derived from an EMBL/GenBank/DDBJ whole genome shotgun (WGS) entry which is preliminary data.</text>
</comment>
<dbReference type="PANTHER" id="PTHR30213">
    <property type="entry name" value="INNER MEMBRANE PROTEIN YHJD"/>
    <property type="match status" value="1"/>
</dbReference>
<dbReference type="OrthoDB" id="3769784at2"/>
<dbReference type="EMBL" id="RJKN01000001">
    <property type="protein sequence ID" value="ROP45725.1"/>
    <property type="molecule type" value="Genomic_DNA"/>
</dbReference>
<dbReference type="Proteomes" id="UP000276232">
    <property type="component" value="Unassembled WGS sequence"/>
</dbReference>
<evidence type="ECO:0000256" key="6">
    <source>
        <dbReference type="SAM" id="Phobius"/>
    </source>
</evidence>
<evidence type="ECO:0000256" key="5">
    <source>
        <dbReference type="ARBA" id="ARBA00023136"/>
    </source>
</evidence>
<evidence type="ECO:0000256" key="4">
    <source>
        <dbReference type="ARBA" id="ARBA00022989"/>
    </source>
</evidence>
<name>A0A3N1HT77_9ACTN</name>
<evidence type="ECO:0000313" key="8">
    <source>
        <dbReference type="Proteomes" id="UP000276232"/>
    </source>
</evidence>
<feature type="transmembrane region" description="Helical" evidence="6">
    <location>
        <begin position="230"/>
        <end position="254"/>
    </location>
</feature>
<dbReference type="AlphaFoldDB" id="A0A3N1HT77"/>
<dbReference type="Pfam" id="PF03631">
    <property type="entry name" value="Virul_fac_BrkB"/>
    <property type="match status" value="1"/>
</dbReference>
<feature type="transmembrane region" description="Helical" evidence="6">
    <location>
        <begin position="197"/>
        <end position="218"/>
    </location>
</feature>
<feature type="transmembrane region" description="Helical" evidence="6">
    <location>
        <begin position="116"/>
        <end position="136"/>
    </location>
</feature>
<dbReference type="GO" id="GO:0005886">
    <property type="term" value="C:plasma membrane"/>
    <property type="evidence" value="ECO:0007669"/>
    <property type="project" value="UniProtKB-SubCell"/>
</dbReference>
<evidence type="ECO:0000256" key="1">
    <source>
        <dbReference type="ARBA" id="ARBA00004651"/>
    </source>
</evidence>
<sequence length="310" mass="32373">MSSATHVPETSRMEDDELEADDAWHTVRRCGRTFPLEVVRRFRYADGFSHSRALGLQLCLAVLPLVVALVGLAGSVTAERLAEVLRETLLALTPGASADVVRETLDGDVGGAGARLALVVGLVTALVALTTAMAQVERGTNRVYGIERDRPFVARYTRAAVLAVVAGVPALVGFVLLVGSGPAGDAAEAVYGLDDDVVQAVALPLGAVLLVGAVTTLFRHSPRRHQPGLSWLALGALLVLLLWAALTACVVGYVEISSGFTTVYGPLAVVVALLLWGQLTAVAVFLGTAVAAQLEAERVGVHRGARDDVA</sequence>
<keyword evidence="4 6" id="KW-1133">Transmembrane helix</keyword>
<feature type="transmembrane region" description="Helical" evidence="6">
    <location>
        <begin position="53"/>
        <end position="76"/>
    </location>
</feature>
<keyword evidence="5 6" id="KW-0472">Membrane</keyword>
<dbReference type="InParanoid" id="A0A3N1HT77"/>
<evidence type="ECO:0000313" key="7">
    <source>
        <dbReference type="EMBL" id="ROP45725.1"/>
    </source>
</evidence>
<organism evidence="7 8">
    <name type="scientific">Pseudokineococcus lusitanus</name>
    <dbReference type="NCBI Taxonomy" id="763993"/>
    <lineage>
        <taxon>Bacteria</taxon>
        <taxon>Bacillati</taxon>
        <taxon>Actinomycetota</taxon>
        <taxon>Actinomycetes</taxon>
        <taxon>Kineosporiales</taxon>
        <taxon>Kineosporiaceae</taxon>
        <taxon>Pseudokineococcus</taxon>
    </lineage>
</organism>
<keyword evidence="8" id="KW-1185">Reference proteome</keyword>
<comment type="subcellular location">
    <subcellularLocation>
        <location evidence="1">Cell membrane</location>
        <topology evidence="1">Multi-pass membrane protein</topology>
    </subcellularLocation>
</comment>
<accession>A0A3N1HT77</accession>
<dbReference type="InterPro" id="IPR017039">
    <property type="entry name" value="Virul_fac_BrkB"/>
</dbReference>
<dbReference type="PANTHER" id="PTHR30213:SF0">
    <property type="entry name" value="UPF0761 MEMBRANE PROTEIN YIHY"/>
    <property type="match status" value="1"/>
</dbReference>
<keyword evidence="2" id="KW-1003">Cell membrane</keyword>
<protein>
    <submittedName>
        <fullName evidence="7">YihY family inner membrane protein</fullName>
    </submittedName>
</protein>
<keyword evidence="3 6" id="KW-0812">Transmembrane</keyword>
<proteinExistence type="predicted"/>
<feature type="transmembrane region" description="Helical" evidence="6">
    <location>
        <begin position="156"/>
        <end position="177"/>
    </location>
</feature>
<dbReference type="PIRSF" id="PIRSF035875">
    <property type="entry name" value="RNase_BN"/>
    <property type="match status" value="1"/>
</dbReference>
<gene>
    <name evidence="7" type="ORF">EDC03_0330</name>
</gene>
<evidence type="ECO:0000256" key="2">
    <source>
        <dbReference type="ARBA" id="ARBA00022475"/>
    </source>
</evidence>
<feature type="transmembrane region" description="Helical" evidence="6">
    <location>
        <begin position="266"/>
        <end position="292"/>
    </location>
</feature>
<dbReference type="RefSeq" id="WP_123378441.1">
    <property type="nucleotide sequence ID" value="NZ_RJKN01000001.1"/>
</dbReference>
<reference evidence="7 8" key="1">
    <citation type="journal article" date="2015" name="Stand. Genomic Sci.">
        <title>Genomic Encyclopedia of Bacterial and Archaeal Type Strains, Phase III: the genomes of soil and plant-associated and newly described type strains.</title>
        <authorList>
            <person name="Whitman W.B."/>
            <person name="Woyke T."/>
            <person name="Klenk H.P."/>
            <person name="Zhou Y."/>
            <person name="Lilburn T.G."/>
            <person name="Beck B.J."/>
            <person name="De Vos P."/>
            <person name="Vandamme P."/>
            <person name="Eisen J.A."/>
            <person name="Garrity G."/>
            <person name="Hugenholtz P."/>
            <person name="Kyrpides N.C."/>
        </authorList>
    </citation>
    <scope>NUCLEOTIDE SEQUENCE [LARGE SCALE GENOMIC DNA]</scope>
    <source>
        <strain evidence="7 8">CECT 7306</strain>
    </source>
</reference>
<evidence type="ECO:0000256" key="3">
    <source>
        <dbReference type="ARBA" id="ARBA00022692"/>
    </source>
</evidence>